<proteinExistence type="predicted"/>
<evidence type="ECO:0000256" key="3">
    <source>
        <dbReference type="ARBA" id="ARBA00023163"/>
    </source>
</evidence>
<feature type="domain" description="HTH gntR-type" evidence="4">
    <location>
        <begin position="13"/>
        <end position="80"/>
    </location>
</feature>
<dbReference type="InterPro" id="IPR000524">
    <property type="entry name" value="Tscrpt_reg_HTH_GntR"/>
</dbReference>
<dbReference type="InterPro" id="IPR036388">
    <property type="entry name" value="WH-like_DNA-bd_sf"/>
</dbReference>
<comment type="caution">
    <text evidence="5">The sequence shown here is derived from an EMBL/GenBank/DDBJ whole genome shotgun (WGS) entry which is preliminary data.</text>
</comment>
<evidence type="ECO:0000313" key="6">
    <source>
        <dbReference type="Proteomes" id="UP001281447"/>
    </source>
</evidence>
<dbReference type="PRINTS" id="PR00035">
    <property type="entry name" value="HTHGNTR"/>
</dbReference>
<dbReference type="SMART" id="SM00895">
    <property type="entry name" value="FCD"/>
    <property type="match status" value="1"/>
</dbReference>
<protein>
    <submittedName>
        <fullName evidence="5">GntR family transcriptional regulator</fullName>
    </submittedName>
</protein>
<evidence type="ECO:0000256" key="2">
    <source>
        <dbReference type="ARBA" id="ARBA00023125"/>
    </source>
</evidence>
<dbReference type="RefSeq" id="WP_390356006.1">
    <property type="nucleotide sequence ID" value="NZ_JBHUIZ010000012.1"/>
</dbReference>
<keyword evidence="2" id="KW-0238">DNA-binding</keyword>
<dbReference type="Proteomes" id="UP001281447">
    <property type="component" value="Unassembled WGS sequence"/>
</dbReference>
<evidence type="ECO:0000256" key="1">
    <source>
        <dbReference type="ARBA" id="ARBA00023015"/>
    </source>
</evidence>
<evidence type="ECO:0000313" key="5">
    <source>
        <dbReference type="EMBL" id="MDY0395161.1"/>
    </source>
</evidence>
<evidence type="ECO:0000259" key="4">
    <source>
        <dbReference type="PROSITE" id="PS50949"/>
    </source>
</evidence>
<keyword evidence="6" id="KW-1185">Reference proteome</keyword>
<gene>
    <name evidence="5" type="ORF">RWE15_12960</name>
</gene>
<dbReference type="PROSITE" id="PS50949">
    <property type="entry name" value="HTH_GNTR"/>
    <property type="match status" value="1"/>
</dbReference>
<dbReference type="Gene3D" id="1.10.10.10">
    <property type="entry name" value="Winged helix-like DNA-binding domain superfamily/Winged helix DNA-binding domain"/>
    <property type="match status" value="1"/>
</dbReference>
<accession>A0ABU5C775</accession>
<keyword evidence="3" id="KW-0804">Transcription</keyword>
<dbReference type="SUPFAM" id="SSF48008">
    <property type="entry name" value="GntR ligand-binding domain-like"/>
    <property type="match status" value="1"/>
</dbReference>
<dbReference type="PANTHER" id="PTHR43537:SF24">
    <property type="entry name" value="GLUCONATE OPERON TRANSCRIPTIONAL REPRESSOR"/>
    <property type="match status" value="1"/>
</dbReference>
<name>A0ABU5C775_9BACI</name>
<dbReference type="Pfam" id="PF07729">
    <property type="entry name" value="FCD"/>
    <property type="match status" value="1"/>
</dbReference>
<dbReference type="SUPFAM" id="SSF46785">
    <property type="entry name" value="Winged helix' DNA-binding domain"/>
    <property type="match status" value="1"/>
</dbReference>
<dbReference type="EMBL" id="JAWDIP010000003">
    <property type="protein sequence ID" value="MDY0395161.1"/>
    <property type="molecule type" value="Genomic_DNA"/>
</dbReference>
<sequence length="226" mass="25557">MPIPEKHDKMVRKSAKEYVLSKLNEWIIDGTLEPGEKLSDKQLADALGVSRTPVREALQLLEVEGFVKMFPGKATQVTEVEKETIYDLLPPLAVLQALSAELATPLATKDTLSLLDETNDEFAKAIQEENYFQALKVDEQFHEIIGQTAMNPYVNKIVGSLQAHVRRLFFHNSIILRDKSVDEHRQIIQCMRDGDAKAASEIMHQNWVSAIDEFRSLQGKQDSNPE</sequence>
<dbReference type="InterPro" id="IPR008920">
    <property type="entry name" value="TF_FadR/GntR_C"/>
</dbReference>
<keyword evidence="1" id="KW-0805">Transcription regulation</keyword>
<dbReference type="InterPro" id="IPR036390">
    <property type="entry name" value="WH_DNA-bd_sf"/>
</dbReference>
<dbReference type="SMART" id="SM00345">
    <property type="entry name" value="HTH_GNTR"/>
    <property type="match status" value="1"/>
</dbReference>
<organism evidence="5 6">
    <name type="scientific">Tigheibacillus halophilus</name>
    <dbReference type="NCBI Taxonomy" id="361280"/>
    <lineage>
        <taxon>Bacteria</taxon>
        <taxon>Bacillati</taxon>
        <taxon>Bacillota</taxon>
        <taxon>Bacilli</taxon>
        <taxon>Bacillales</taxon>
        <taxon>Bacillaceae</taxon>
        <taxon>Tigheibacillus</taxon>
    </lineage>
</organism>
<dbReference type="CDD" id="cd07377">
    <property type="entry name" value="WHTH_GntR"/>
    <property type="match status" value="1"/>
</dbReference>
<dbReference type="Gene3D" id="1.20.120.530">
    <property type="entry name" value="GntR ligand-binding domain-like"/>
    <property type="match status" value="1"/>
</dbReference>
<dbReference type="InterPro" id="IPR011711">
    <property type="entry name" value="GntR_C"/>
</dbReference>
<dbReference type="PANTHER" id="PTHR43537">
    <property type="entry name" value="TRANSCRIPTIONAL REGULATOR, GNTR FAMILY"/>
    <property type="match status" value="1"/>
</dbReference>
<reference evidence="5 6" key="1">
    <citation type="submission" date="2023-10" db="EMBL/GenBank/DDBJ databases">
        <title>Virgibacillus halophilus 5B73C genome.</title>
        <authorList>
            <person name="Miliotis G."/>
            <person name="Sengupta P."/>
            <person name="Hameed A."/>
            <person name="Chuvochina M."/>
            <person name="Mcdonagh F."/>
            <person name="Simpson A.C."/>
            <person name="Singh N.K."/>
            <person name="Rekha P.D."/>
            <person name="Raman K."/>
            <person name="Hugenholtz P."/>
            <person name="Venkateswaran K."/>
        </authorList>
    </citation>
    <scope>NUCLEOTIDE SEQUENCE [LARGE SCALE GENOMIC DNA]</scope>
    <source>
        <strain evidence="5 6">5B73C</strain>
    </source>
</reference>
<dbReference type="Pfam" id="PF00392">
    <property type="entry name" value="GntR"/>
    <property type="match status" value="1"/>
</dbReference>